<dbReference type="AlphaFoldDB" id="A0A1E1MV34"/>
<keyword evidence="3" id="KW-1185">Reference proteome</keyword>
<accession>A0A1E1MV34</accession>
<feature type="compositionally biased region" description="Basic and acidic residues" evidence="1">
    <location>
        <begin position="37"/>
        <end position="55"/>
    </location>
</feature>
<dbReference type="Proteomes" id="UP000177625">
    <property type="component" value="Unassembled WGS sequence"/>
</dbReference>
<sequence length="265" mass="29534">MPPKPGSHPGGKDDKSNGKQRNQGSGNNKSADSPQDESPRVEAAERKRKKDAQPKDDEDDEPIFKKPKFDYSDPKWMSKHRKEKAALRAKMGLGPIVKTKDKKNNESPNVAVSRSKPDPHQYEGTRNHGHFIQQENKQETGGAIGSAYHQVSGAVGVRNLQELKISIETTKSLLGQFIKPAIALLEEAERLVRAGKGNEALLHLAHLRSTLELGLPDREDSLARSSAYTSDVLHYSSQTSGREWAGVLKTFYLRNLYLHLMFPSY</sequence>
<evidence type="ECO:0000313" key="2">
    <source>
        <dbReference type="EMBL" id="CZT52946.1"/>
    </source>
</evidence>
<name>A0A1E1MV34_RHYSE</name>
<evidence type="ECO:0000313" key="3">
    <source>
        <dbReference type="Proteomes" id="UP000177625"/>
    </source>
</evidence>
<proteinExistence type="predicted"/>
<reference evidence="3" key="1">
    <citation type="submission" date="2016-03" db="EMBL/GenBank/DDBJ databases">
        <authorList>
            <person name="Guldener U."/>
        </authorList>
    </citation>
    <scope>NUCLEOTIDE SEQUENCE [LARGE SCALE GENOMIC DNA]</scope>
</reference>
<feature type="compositionally biased region" description="Basic and acidic residues" evidence="1">
    <location>
        <begin position="62"/>
        <end position="73"/>
    </location>
</feature>
<evidence type="ECO:0000256" key="1">
    <source>
        <dbReference type="SAM" id="MobiDB-lite"/>
    </source>
</evidence>
<protein>
    <submittedName>
        <fullName evidence="2">Uncharacterized protein</fullName>
    </submittedName>
</protein>
<organism evidence="2 3">
    <name type="scientific">Rhynchosporium secalis</name>
    <name type="common">Barley scald fungus</name>
    <dbReference type="NCBI Taxonomy" id="38038"/>
    <lineage>
        <taxon>Eukaryota</taxon>
        <taxon>Fungi</taxon>
        <taxon>Dikarya</taxon>
        <taxon>Ascomycota</taxon>
        <taxon>Pezizomycotina</taxon>
        <taxon>Leotiomycetes</taxon>
        <taxon>Helotiales</taxon>
        <taxon>Ploettnerulaceae</taxon>
        <taxon>Rhynchosporium</taxon>
    </lineage>
</organism>
<feature type="compositionally biased region" description="Polar residues" evidence="1">
    <location>
        <begin position="19"/>
        <end position="33"/>
    </location>
</feature>
<dbReference type="EMBL" id="FJVC01000661">
    <property type="protein sequence ID" value="CZT52946.1"/>
    <property type="molecule type" value="Genomic_DNA"/>
</dbReference>
<feature type="compositionally biased region" description="Basic and acidic residues" evidence="1">
    <location>
        <begin position="115"/>
        <end position="126"/>
    </location>
</feature>
<feature type="region of interest" description="Disordered" evidence="1">
    <location>
        <begin position="1"/>
        <end position="126"/>
    </location>
</feature>
<gene>
    <name evidence="2" type="ORF">RSE6_14359</name>
</gene>